<organism evidence="1 2">
    <name type="scientific">Cohnella rhizosphaerae</name>
    <dbReference type="NCBI Taxonomy" id="1457232"/>
    <lineage>
        <taxon>Bacteria</taxon>
        <taxon>Bacillati</taxon>
        <taxon>Bacillota</taxon>
        <taxon>Bacilli</taxon>
        <taxon>Bacillales</taxon>
        <taxon>Paenibacillaceae</taxon>
        <taxon>Cohnella</taxon>
    </lineage>
</organism>
<gene>
    <name evidence="1" type="ORF">OMP40_00505</name>
</gene>
<dbReference type="EMBL" id="JAPDIA010000001">
    <property type="protein sequence ID" value="MDG0808053.1"/>
    <property type="molecule type" value="Genomic_DNA"/>
</dbReference>
<accession>A0A9X4KNY3</accession>
<proteinExistence type="predicted"/>
<name>A0A9X4KNY3_9BACL</name>
<evidence type="ECO:0000313" key="1">
    <source>
        <dbReference type="EMBL" id="MDG0808053.1"/>
    </source>
</evidence>
<dbReference type="Proteomes" id="UP001153404">
    <property type="component" value="Unassembled WGS sequence"/>
</dbReference>
<dbReference type="RefSeq" id="WP_277528261.1">
    <property type="nucleotide sequence ID" value="NZ_JAPDIA010000001.1"/>
</dbReference>
<evidence type="ECO:0000313" key="2">
    <source>
        <dbReference type="Proteomes" id="UP001153404"/>
    </source>
</evidence>
<sequence length="152" mass="17756">MVSSSESVIFHFKKEWIPDDKENSIEINQVLKVVGDTTIIIDKTYRNVFQGDDDVVMMLRFEQNTKKLKGKFITPMTFENTGMLYNLNWVEIPVSFSFEHEGQKIEVESYSYGHGEDSVTFGIPYSFLEQYHFQIDVLYTGLALYEYKYIGT</sequence>
<keyword evidence="2" id="KW-1185">Reference proteome</keyword>
<dbReference type="AlphaFoldDB" id="A0A9X4KNY3"/>
<protein>
    <submittedName>
        <fullName evidence="1">Uncharacterized protein</fullName>
    </submittedName>
</protein>
<reference evidence="1" key="1">
    <citation type="submission" date="2022-10" db="EMBL/GenBank/DDBJ databases">
        <title>Comparative genomic analysis of Cohnella hashimotonis sp. nov., isolated from the International Space Station.</title>
        <authorList>
            <person name="Simpson A."/>
            <person name="Venkateswaran K."/>
        </authorList>
    </citation>
    <scope>NUCLEOTIDE SEQUENCE</scope>
    <source>
        <strain evidence="1">DSM 28161</strain>
    </source>
</reference>
<comment type="caution">
    <text evidence="1">The sequence shown here is derived from an EMBL/GenBank/DDBJ whole genome shotgun (WGS) entry which is preliminary data.</text>
</comment>